<evidence type="ECO:0000313" key="3">
    <source>
        <dbReference type="Proteomes" id="UP000681967"/>
    </source>
</evidence>
<dbReference type="EMBL" id="CAJOBJ010111688">
    <property type="protein sequence ID" value="CAF4634542.1"/>
    <property type="molecule type" value="Genomic_DNA"/>
</dbReference>
<comment type="caution">
    <text evidence="1">The sequence shown here is derived from an EMBL/GenBank/DDBJ whole genome shotgun (WGS) entry which is preliminary data.</text>
</comment>
<dbReference type="Proteomes" id="UP000681720">
    <property type="component" value="Unassembled WGS sequence"/>
</dbReference>
<name>A0A8S2W2B8_9BILA</name>
<proteinExistence type="predicted"/>
<feature type="non-terminal residue" evidence="1">
    <location>
        <position position="31"/>
    </location>
</feature>
<reference evidence="1" key="1">
    <citation type="submission" date="2021-02" db="EMBL/GenBank/DDBJ databases">
        <authorList>
            <person name="Nowell W R."/>
        </authorList>
    </citation>
    <scope>NUCLEOTIDE SEQUENCE</scope>
</reference>
<dbReference type="EMBL" id="CAJOBH010061562">
    <property type="protein sequence ID" value="CAF4427566.1"/>
    <property type="molecule type" value="Genomic_DNA"/>
</dbReference>
<feature type="non-terminal residue" evidence="1">
    <location>
        <position position="1"/>
    </location>
</feature>
<accession>A0A8S2W2B8</accession>
<evidence type="ECO:0000313" key="2">
    <source>
        <dbReference type="EMBL" id="CAF4634542.1"/>
    </source>
</evidence>
<protein>
    <submittedName>
        <fullName evidence="1">Uncharacterized protein</fullName>
    </submittedName>
</protein>
<sequence length="31" mass="3727">MNFYSRVNQYWKDEWNNSLKYLTLLSLAGGD</sequence>
<dbReference type="Proteomes" id="UP000681967">
    <property type="component" value="Unassembled WGS sequence"/>
</dbReference>
<gene>
    <name evidence="1" type="ORF">BYL167_LOCUS32743</name>
    <name evidence="2" type="ORF">GIL414_LOCUS40358</name>
</gene>
<dbReference type="AlphaFoldDB" id="A0A8S2W2B8"/>
<evidence type="ECO:0000313" key="1">
    <source>
        <dbReference type="EMBL" id="CAF4427566.1"/>
    </source>
</evidence>
<organism evidence="1 3">
    <name type="scientific">Rotaria magnacalcarata</name>
    <dbReference type="NCBI Taxonomy" id="392030"/>
    <lineage>
        <taxon>Eukaryota</taxon>
        <taxon>Metazoa</taxon>
        <taxon>Spiralia</taxon>
        <taxon>Gnathifera</taxon>
        <taxon>Rotifera</taxon>
        <taxon>Eurotatoria</taxon>
        <taxon>Bdelloidea</taxon>
        <taxon>Philodinida</taxon>
        <taxon>Philodinidae</taxon>
        <taxon>Rotaria</taxon>
    </lineage>
</organism>